<dbReference type="RefSeq" id="WP_275950186.1">
    <property type="nucleotide sequence ID" value="NZ_CP061799.1"/>
</dbReference>
<name>A0A975B9Q5_9BACT</name>
<dbReference type="EMBL" id="CP061799">
    <property type="protein sequence ID" value="QTA81368.1"/>
    <property type="molecule type" value="Genomic_DNA"/>
</dbReference>
<evidence type="ECO:0000313" key="2">
    <source>
        <dbReference type="Proteomes" id="UP000663720"/>
    </source>
</evidence>
<evidence type="ECO:0000313" key="1">
    <source>
        <dbReference type="EMBL" id="QTA81368.1"/>
    </source>
</evidence>
<dbReference type="AlphaFoldDB" id="A0A975B9Q5"/>
<accession>A0A975B9Q5</accession>
<dbReference type="Proteomes" id="UP000663720">
    <property type="component" value="Chromosome"/>
</dbReference>
<keyword evidence="2" id="KW-1185">Reference proteome</keyword>
<reference evidence="1" key="1">
    <citation type="journal article" date="2021" name="Microb. Physiol.">
        <title>Proteogenomic Insights into the Physiology of Marine, Sulfate-Reducing, Filamentous Desulfonema limicola and Desulfonema magnum.</title>
        <authorList>
            <person name="Schnaars V."/>
            <person name="Wohlbrand L."/>
            <person name="Scheve S."/>
            <person name="Hinrichs C."/>
            <person name="Reinhardt R."/>
            <person name="Rabus R."/>
        </authorList>
    </citation>
    <scope>NUCLEOTIDE SEQUENCE</scope>
    <source>
        <strain evidence="1">5ac10</strain>
    </source>
</reference>
<sequence>MNLEKQKPENKTQKQGWVQKLLAWLANGAEKAGKDKASCST</sequence>
<protein>
    <submittedName>
        <fullName evidence="1">Uncharacterized protein</fullName>
    </submittedName>
</protein>
<organism evidence="1 2">
    <name type="scientific">Desulfonema limicola</name>
    <dbReference type="NCBI Taxonomy" id="45656"/>
    <lineage>
        <taxon>Bacteria</taxon>
        <taxon>Pseudomonadati</taxon>
        <taxon>Thermodesulfobacteriota</taxon>
        <taxon>Desulfobacteria</taxon>
        <taxon>Desulfobacterales</taxon>
        <taxon>Desulfococcaceae</taxon>
        <taxon>Desulfonema</taxon>
    </lineage>
</organism>
<dbReference type="KEGG" id="dli:dnl_37010"/>
<proteinExistence type="predicted"/>
<gene>
    <name evidence="1" type="ORF">dnl_37010</name>
</gene>